<keyword evidence="1" id="KW-0732">Signal</keyword>
<proteinExistence type="predicted"/>
<organism evidence="2 3">
    <name type="scientific">Colletotrichum lupini</name>
    <dbReference type="NCBI Taxonomy" id="145971"/>
    <lineage>
        <taxon>Eukaryota</taxon>
        <taxon>Fungi</taxon>
        <taxon>Dikarya</taxon>
        <taxon>Ascomycota</taxon>
        <taxon>Pezizomycotina</taxon>
        <taxon>Sordariomycetes</taxon>
        <taxon>Hypocreomycetidae</taxon>
        <taxon>Glomerellales</taxon>
        <taxon>Glomerellaceae</taxon>
        <taxon>Colletotrichum</taxon>
        <taxon>Colletotrichum acutatum species complex</taxon>
    </lineage>
</organism>
<dbReference type="KEGG" id="clup:CLUP02_05176"/>
<gene>
    <name evidence="2" type="ORF">CLUP02_05176</name>
</gene>
<keyword evidence="3" id="KW-1185">Reference proteome</keyword>
<feature type="signal peptide" evidence="1">
    <location>
        <begin position="1"/>
        <end position="24"/>
    </location>
</feature>
<protein>
    <submittedName>
        <fullName evidence="2">Uncharacterized protein</fullName>
    </submittedName>
</protein>
<dbReference type="Proteomes" id="UP000830671">
    <property type="component" value="Chromosome 3"/>
</dbReference>
<evidence type="ECO:0000313" key="3">
    <source>
        <dbReference type="Proteomes" id="UP000830671"/>
    </source>
</evidence>
<dbReference type="AlphaFoldDB" id="A0A9Q8SLR7"/>
<dbReference type="GeneID" id="73339195"/>
<name>A0A9Q8SLR7_9PEZI</name>
<feature type="chain" id="PRO_5040318169" evidence="1">
    <location>
        <begin position="25"/>
        <end position="446"/>
    </location>
</feature>
<evidence type="ECO:0000256" key="1">
    <source>
        <dbReference type="SAM" id="SignalP"/>
    </source>
</evidence>
<dbReference type="EMBL" id="CP019475">
    <property type="protein sequence ID" value="UQC79696.1"/>
    <property type="molecule type" value="Genomic_DNA"/>
</dbReference>
<accession>A0A9Q8SLR7</accession>
<evidence type="ECO:0000313" key="2">
    <source>
        <dbReference type="EMBL" id="UQC79696.1"/>
    </source>
</evidence>
<reference evidence="2" key="1">
    <citation type="journal article" date="2021" name="Mol. Plant Microbe Interact.">
        <title>Complete Genome Sequence of the Plant-Pathogenic Fungus Colletotrichum lupini.</title>
        <authorList>
            <person name="Baroncelli R."/>
            <person name="Pensec F."/>
            <person name="Da Lio D."/>
            <person name="Boufleur T."/>
            <person name="Vicente I."/>
            <person name="Sarrocco S."/>
            <person name="Picot A."/>
            <person name="Baraldi E."/>
            <person name="Sukno S."/>
            <person name="Thon M."/>
            <person name="Le Floch G."/>
        </authorList>
    </citation>
    <scope>NUCLEOTIDE SEQUENCE</scope>
    <source>
        <strain evidence="2">IMI 504893</strain>
    </source>
</reference>
<sequence>MREGGGDRAVVRFCWFVLLASGWGSRIDKAMGGMRNMVEGDEDPWMCFLQAEASKGWREKGTDVLRCGAREADDWPVSLVWVIWRGGDGGFVPAGLTESRKTVDRESRGGETDEAAAMKKKDLQTWRDALQPRKIDPGCFLPRSSGKEEAGIRRWNGAAGLLLCVLQSNGTLKDTTDKYSVSSCPLPYCGRYVRPRKEGEASAELFPPSCLRNHRRIVGPSHTFLRINTVSLAPSASPQITIRQNRNHPGWLKMDLGQCLKAQVWTETWGRQRHCGWTAGLKSSPTGPDPTEAAPLRMPHSAFTSPRPPPAPSRILLGPLTVQCPFKCYVFIQTTTSCVRHLSQMEQHTLPSTNFICFFKPTDTLHRNPKHDFCSPDQCSLTYQGEASLFTTCFPTKYQLVVFAMTMTPSRLAPNRNRVTERRCSESMSLLNIGVLPSRMNPDHLT</sequence>
<dbReference type="RefSeq" id="XP_049141328.1">
    <property type="nucleotide sequence ID" value="XM_049284185.1"/>
</dbReference>